<accession>A0ACC1K9J7</accession>
<name>A0ACC1K9J7_9FUNG</name>
<protein>
    <submittedName>
        <fullName evidence="1">Uncharacterized protein</fullName>
    </submittedName>
</protein>
<reference evidence="1" key="1">
    <citation type="submission" date="2022-07" db="EMBL/GenBank/DDBJ databases">
        <title>Phylogenomic reconstructions and comparative analyses of Kickxellomycotina fungi.</title>
        <authorList>
            <person name="Reynolds N.K."/>
            <person name="Stajich J.E."/>
            <person name="Barry K."/>
            <person name="Grigoriev I.V."/>
            <person name="Crous P."/>
            <person name="Smith M.E."/>
        </authorList>
    </citation>
    <scope>NUCLEOTIDE SEQUENCE</scope>
    <source>
        <strain evidence="1">CBS 109366</strain>
    </source>
</reference>
<sequence length="391" mass="40840">MPRQPISLVEAGPTGLIALVFAADLHIADGTGKIVATTTAAGGVQLDRPGKGAIKAAAFSRDGALFAVCTDEKAVAIYRTGGWTVVCRHESEKRTNAIAFDPSGAFLLTADKFGDVHRVPTAAPAPAAAERDAAGAKAKAKPEALLGHVSILCDVAFSYGARPYVLTCDRDEKLRVSRYPNAYNIQAFGLGHKEFVKSVATAQFAPDVAVTGAGDGTVRLWDVASGRLLQTVELEPVLAKYYADGRAVRGTNSYEDRTAGAERYGVLRVRAAEATRQFVVVVERIPAVVILPFHDGPGLGSARVVDTAALPADVAVLGDRIVAAYAAPLPDSGDLVVALSSNSDGVAADEALSRSLNAMPTAEVDEVVPAPSMFVWGGKAYLDRPDEDGGE</sequence>
<keyword evidence="2" id="KW-1185">Reference proteome</keyword>
<dbReference type="Proteomes" id="UP001140234">
    <property type="component" value="Unassembled WGS sequence"/>
</dbReference>
<evidence type="ECO:0000313" key="1">
    <source>
        <dbReference type="EMBL" id="KAJ2776009.1"/>
    </source>
</evidence>
<proteinExistence type="predicted"/>
<evidence type="ECO:0000313" key="2">
    <source>
        <dbReference type="Proteomes" id="UP001140234"/>
    </source>
</evidence>
<gene>
    <name evidence="1" type="ORF">IWQ57_000166</name>
</gene>
<organism evidence="1 2">
    <name type="scientific">Coemansia nantahalensis</name>
    <dbReference type="NCBI Taxonomy" id="2789366"/>
    <lineage>
        <taxon>Eukaryota</taxon>
        <taxon>Fungi</taxon>
        <taxon>Fungi incertae sedis</taxon>
        <taxon>Zoopagomycota</taxon>
        <taxon>Kickxellomycotina</taxon>
        <taxon>Kickxellomycetes</taxon>
        <taxon>Kickxellales</taxon>
        <taxon>Kickxellaceae</taxon>
        <taxon>Coemansia</taxon>
    </lineage>
</organism>
<dbReference type="EMBL" id="JANBUJ010000001">
    <property type="protein sequence ID" value="KAJ2776009.1"/>
    <property type="molecule type" value="Genomic_DNA"/>
</dbReference>
<comment type="caution">
    <text evidence="1">The sequence shown here is derived from an EMBL/GenBank/DDBJ whole genome shotgun (WGS) entry which is preliminary data.</text>
</comment>